<evidence type="ECO:0000256" key="7">
    <source>
        <dbReference type="ARBA" id="ARBA00023004"/>
    </source>
</evidence>
<evidence type="ECO:0000256" key="3">
    <source>
        <dbReference type="ARBA" id="ARBA00010617"/>
    </source>
</evidence>
<dbReference type="SUPFAM" id="SSF48264">
    <property type="entry name" value="Cytochrome P450"/>
    <property type="match status" value="1"/>
</dbReference>
<evidence type="ECO:0000313" key="10">
    <source>
        <dbReference type="EMBL" id="KIJ12279.1"/>
    </source>
</evidence>
<protein>
    <recommendedName>
        <fullName evidence="12">Cytochrome P450</fullName>
    </recommendedName>
</protein>
<keyword evidence="7 9" id="KW-0408">Iron</keyword>
<dbReference type="Proteomes" id="UP000053647">
    <property type="component" value="Unassembled WGS sequence"/>
</dbReference>
<comment type="similarity">
    <text evidence="3">Belongs to the cytochrome P450 family.</text>
</comment>
<keyword evidence="6" id="KW-0560">Oxidoreductase</keyword>
<dbReference type="GO" id="GO:0020037">
    <property type="term" value="F:heme binding"/>
    <property type="evidence" value="ECO:0007669"/>
    <property type="project" value="InterPro"/>
</dbReference>
<dbReference type="InterPro" id="IPR050364">
    <property type="entry name" value="Cytochrome_P450_fung"/>
</dbReference>
<gene>
    <name evidence="10" type="ORF">PAXINDRAFT_83171</name>
</gene>
<dbReference type="GO" id="GO:0004497">
    <property type="term" value="F:monooxygenase activity"/>
    <property type="evidence" value="ECO:0007669"/>
    <property type="project" value="UniProtKB-KW"/>
</dbReference>
<keyword evidence="11" id="KW-1185">Reference proteome</keyword>
<evidence type="ECO:0008006" key="12">
    <source>
        <dbReference type="Google" id="ProtNLM"/>
    </source>
</evidence>
<evidence type="ECO:0000256" key="2">
    <source>
        <dbReference type="ARBA" id="ARBA00005179"/>
    </source>
</evidence>
<dbReference type="InterPro" id="IPR001128">
    <property type="entry name" value="Cyt_P450"/>
</dbReference>
<dbReference type="GO" id="GO:0005506">
    <property type="term" value="F:iron ion binding"/>
    <property type="evidence" value="ECO:0007669"/>
    <property type="project" value="InterPro"/>
</dbReference>
<comment type="cofactor">
    <cofactor evidence="1 9">
        <name>heme</name>
        <dbReference type="ChEBI" id="CHEBI:30413"/>
    </cofactor>
</comment>
<evidence type="ECO:0000256" key="6">
    <source>
        <dbReference type="ARBA" id="ARBA00023002"/>
    </source>
</evidence>
<dbReference type="PANTHER" id="PTHR46300:SF5">
    <property type="entry name" value="CYTOCHROME P450"/>
    <property type="match status" value="1"/>
</dbReference>
<dbReference type="AlphaFoldDB" id="A0A0C9STS1"/>
<evidence type="ECO:0000256" key="5">
    <source>
        <dbReference type="ARBA" id="ARBA00022723"/>
    </source>
</evidence>
<keyword evidence="8" id="KW-0503">Monooxygenase</keyword>
<evidence type="ECO:0000313" key="11">
    <source>
        <dbReference type="Proteomes" id="UP000053647"/>
    </source>
</evidence>
<evidence type="ECO:0000256" key="4">
    <source>
        <dbReference type="ARBA" id="ARBA00022617"/>
    </source>
</evidence>
<comment type="pathway">
    <text evidence="2">Secondary metabolite biosynthesis.</text>
</comment>
<dbReference type="PANTHER" id="PTHR46300">
    <property type="entry name" value="P450, PUTATIVE (EUROFUNG)-RELATED-RELATED"/>
    <property type="match status" value="1"/>
</dbReference>
<evidence type="ECO:0000256" key="9">
    <source>
        <dbReference type="PIRSR" id="PIRSR602401-1"/>
    </source>
</evidence>
<sequence length="108" mass="12297">MREVLRWRPVAPLGKLSVVFPHATTANDVCRGMFIPNNTTIAPNLWAMLHDPEVCYEPEEFIPERFLPTETRDACPNPFRAVWGFGRRICPSCHLADTSLWMVMAGLL</sequence>
<keyword evidence="5 9" id="KW-0479">Metal-binding</keyword>
<dbReference type="InterPro" id="IPR002401">
    <property type="entry name" value="Cyt_P450_E_grp-I"/>
</dbReference>
<dbReference type="GO" id="GO:0016705">
    <property type="term" value="F:oxidoreductase activity, acting on paired donors, with incorporation or reduction of molecular oxygen"/>
    <property type="evidence" value="ECO:0007669"/>
    <property type="project" value="InterPro"/>
</dbReference>
<dbReference type="EMBL" id="KN819366">
    <property type="protein sequence ID" value="KIJ12279.1"/>
    <property type="molecule type" value="Genomic_DNA"/>
</dbReference>
<organism evidence="10 11">
    <name type="scientific">Paxillus involutus ATCC 200175</name>
    <dbReference type="NCBI Taxonomy" id="664439"/>
    <lineage>
        <taxon>Eukaryota</taxon>
        <taxon>Fungi</taxon>
        <taxon>Dikarya</taxon>
        <taxon>Basidiomycota</taxon>
        <taxon>Agaricomycotina</taxon>
        <taxon>Agaricomycetes</taxon>
        <taxon>Agaricomycetidae</taxon>
        <taxon>Boletales</taxon>
        <taxon>Paxilineae</taxon>
        <taxon>Paxillaceae</taxon>
        <taxon>Paxillus</taxon>
    </lineage>
</organism>
<evidence type="ECO:0000256" key="8">
    <source>
        <dbReference type="ARBA" id="ARBA00023033"/>
    </source>
</evidence>
<dbReference type="OrthoDB" id="2676857at2759"/>
<dbReference type="Gene3D" id="1.10.630.10">
    <property type="entry name" value="Cytochrome P450"/>
    <property type="match status" value="1"/>
</dbReference>
<keyword evidence="4 9" id="KW-0349">Heme</keyword>
<dbReference type="Pfam" id="PF00067">
    <property type="entry name" value="p450"/>
    <property type="match status" value="1"/>
</dbReference>
<reference evidence="11" key="2">
    <citation type="submission" date="2015-01" db="EMBL/GenBank/DDBJ databases">
        <title>Evolutionary Origins and Diversification of the Mycorrhizal Mutualists.</title>
        <authorList>
            <consortium name="DOE Joint Genome Institute"/>
            <consortium name="Mycorrhizal Genomics Consortium"/>
            <person name="Kohler A."/>
            <person name="Kuo A."/>
            <person name="Nagy L.G."/>
            <person name="Floudas D."/>
            <person name="Copeland A."/>
            <person name="Barry K.W."/>
            <person name="Cichocki N."/>
            <person name="Veneault-Fourrey C."/>
            <person name="LaButti K."/>
            <person name="Lindquist E.A."/>
            <person name="Lipzen A."/>
            <person name="Lundell T."/>
            <person name="Morin E."/>
            <person name="Murat C."/>
            <person name="Riley R."/>
            <person name="Ohm R."/>
            <person name="Sun H."/>
            <person name="Tunlid A."/>
            <person name="Henrissat B."/>
            <person name="Grigoriev I.V."/>
            <person name="Hibbett D.S."/>
            <person name="Martin F."/>
        </authorList>
    </citation>
    <scope>NUCLEOTIDE SEQUENCE [LARGE SCALE GENOMIC DNA]</scope>
    <source>
        <strain evidence="11">ATCC 200175</strain>
    </source>
</reference>
<dbReference type="HOGENOM" id="CLU_001570_20_0_1"/>
<proteinExistence type="inferred from homology"/>
<dbReference type="InterPro" id="IPR036396">
    <property type="entry name" value="Cyt_P450_sf"/>
</dbReference>
<feature type="binding site" description="axial binding residue" evidence="9">
    <location>
        <position position="90"/>
    </location>
    <ligand>
        <name>heme</name>
        <dbReference type="ChEBI" id="CHEBI:30413"/>
    </ligand>
    <ligandPart>
        <name>Fe</name>
        <dbReference type="ChEBI" id="CHEBI:18248"/>
    </ligandPart>
</feature>
<accession>A0A0C9STS1</accession>
<name>A0A0C9STS1_PAXIN</name>
<evidence type="ECO:0000256" key="1">
    <source>
        <dbReference type="ARBA" id="ARBA00001971"/>
    </source>
</evidence>
<reference evidence="10 11" key="1">
    <citation type="submission" date="2014-06" db="EMBL/GenBank/DDBJ databases">
        <authorList>
            <consortium name="DOE Joint Genome Institute"/>
            <person name="Kuo A."/>
            <person name="Kohler A."/>
            <person name="Nagy L.G."/>
            <person name="Floudas D."/>
            <person name="Copeland A."/>
            <person name="Barry K.W."/>
            <person name="Cichocki N."/>
            <person name="Veneault-Fourrey C."/>
            <person name="LaButti K."/>
            <person name="Lindquist E.A."/>
            <person name="Lipzen A."/>
            <person name="Lundell T."/>
            <person name="Morin E."/>
            <person name="Murat C."/>
            <person name="Sun H."/>
            <person name="Tunlid A."/>
            <person name="Henrissat B."/>
            <person name="Grigoriev I.V."/>
            <person name="Hibbett D.S."/>
            <person name="Martin F."/>
            <person name="Nordberg H.P."/>
            <person name="Cantor M.N."/>
            <person name="Hua S.X."/>
        </authorList>
    </citation>
    <scope>NUCLEOTIDE SEQUENCE [LARGE SCALE GENOMIC DNA]</scope>
    <source>
        <strain evidence="10 11">ATCC 200175</strain>
    </source>
</reference>
<dbReference type="PRINTS" id="PR00463">
    <property type="entry name" value="EP450I"/>
</dbReference>